<accession>A0A5D0NE78</accession>
<name>A0A5D0NE78_9ACTN</name>
<gene>
    <name evidence="2" type="ORF">FXF69_32495</name>
</gene>
<dbReference type="RefSeq" id="WP_067887419.1">
    <property type="nucleotide sequence ID" value="NZ_VSFG01000008.1"/>
</dbReference>
<feature type="region of interest" description="Disordered" evidence="1">
    <location>
        <begin position="30"/>
        <end position="53"/>
    </location>
</feature>
<organism evidence="2 3">
    <name type="scientific">Actinomadura chibensis</name>
    <dbReference type="NCBI Taxonomy" id="392828"/>
    <lineage>
        <taxon>Bacteria</taxon>
        <taxon>Bacillati</taxon>
        <taxon>Actinomycetota</taxon>
        <taxon>Actinomycetes</taxon>
        <taxon>Streptosporangiales</taxon>
        <taxon>Thermomonosporaceae</taxon>
        <taxon>Actinomadura</taxon>
    </lineage>
</organism>
<reference evidence="2 3" key="1">
    <citation type="submission" date="2019-08" db="EMBL/GenBank/DDBJ databases">
        <title>Actinomadura sp. nov. CYP1-5 isolated from mountain soil.</title>
        <authorList>
            <person name="Songsumanus A."/>
            <person name="Kuncharoen N."/>
            <person name="Kudo T."/>
            <person name="Yuki M."/>
            <person name="Igarashi Y."/>
            <person name="Tanasupawat S."/>
        </authorList>
    </citation>
    <scope>NUCLEOTIDE SEQUENCE [LARGE SCALE GENOMIC DNA]</scope>
    <source>
        <strain evidence="2 3">JCM 14158</strain>
    </source>
</reference>
<dbReference type="AlphaFoldDB" id="A0A5D0NE78"/>
<sequence length="86" mass="9314">MTRYVRYYALYTALGTHAAEHDLGGAACPRLLRRSEPDPARHGKSGERRRPGALPARLATATLAARIADLDSALAVLSEPVRFIGE</sequence>
<evidence type="ECO:0000313" key="2">
    <source>
        <dbReference type="EMBL" id="TYB42515.1"/>
    </source>
</evidence>
<feature type="compositionally biased region" description="Basic and acidic residues" evidence="1">
    <location>
        <begin position="33"/>
        <end position="50"/>
    </location>
</feature>
<comment type="caution">
    <text evidence="2">The sequence shown here is derived from an EMBL/GenBank/DDBJ whole genome shotgun (WGS) entry which is preliminary data.</text>
</comment>
<protein>
    <submittedName>
        <fullName evidence="2">Uncharacterized protein</fullName>
    </submittedName>
</protein>
<dbReference type="EMBL" id="VSFG01000008">
    <property type="protein sequence ID" value="TYB42515.1"/>
    <property type="molecule type" value="Genomic_DNA"/>
</dbReference>
<keyword evidence="3" id="KW-1185">Reference proteome</keyword>
<evidence type="ECO:0000313" key="3">
    <source>
        <dbReference type="Proteomes" id="UP000323380"/>
    </source>
</evidence>
<dbReference type="Proteomes" id="UP000323380">
    <property type="component" value="Unassembled WGS sequence"/>
</dbReference>
<evidence type="ECO:0000256" key="1">
    <source>
        <dbReference type="SAM" id="MobiDB-lite"/>
    </source>
</evidence>
<proteinExistence type="predicted"/>